<dbReference type="Pfam" id="PF16403">
    <property type="entry name" value="Bact_surface_Ig-like"/>
    <property type="match status" value="2"/>
</dbReference>
<feature type="domain" description="Pesticidal crystal protein Cry22Aa Ig-like" evidence="1">
    <location>
        <begin position="4"/>
        <end position="77"/>
    </location>
</feature>
<dbReference type="Gene3D" id="2.60.40.10">
    <property type="entry name" value="Immunoglobulins"/>
    <property type="match status" value="2"/>
</dbReference>
<comment type="caution">
    <text evidence="2">The sequence shown here is derived from an EMBL/GenBank/DDBJ whole genome shotgun (WGS) entry which is preliminary data.</text>
</comment>
<organism evidence="2 3">
    <name type="scientific">Hyunsoonleella pacifica</name>
    <dbReference type="NCBI Taxonomy" id="1080224"/>
    <lineage>
        <taxon>Bacteria</taxon>
        <taxon>Pseudomonadati</taxon>
        <taxon>Bacteroidota</taxon>
        <taxon>Flavobacteriia</taxon>
        <taxon>Flavobacteriales</taxon>
        <taxon>Flavobacteriaceae</taxon>
    </lineage>
</organism>
<evidence type="ECO:0000259" key="1">
    <source>
        <dbReference type="Pfam" id="PF16403"/>
    </source>
</evidence>
<dbReference type="EMBL" id="SIRS01000014">
    <property type="protein sequence ID" value="TBN11858.1"/>
    <property type="molecule type" value="Genomic_DNA"/>
</dbReference>
<reference evidence="2 3" key="1">
    <citation type="journal article" date="2015" name="Int. J. Syst. Evol. Microbiol.">
        <title>Hyunsoonleella pacifica sp. nov., isolated from seawater of South Pacific Gyre.</title>
        <authorList>
            <person name="Gao X."/>
            <person name="Zhang Z."/>
            <person name="Dai X."/>
            <person name="Zhang X.H."/>
        </authorList>
    </citation>
    <scope>NUCLEOTIDE SEQUENCE [LARGE SCALE GENOMIC DNA]</scope>
    <source>
        <strain evidence="2 3">SW033</strain>
    </source>
</reference>
<dbReference type="InterPro" id="IPR013783">
    <property type="entry name" value="Ig-like_fold"/>
</dbReference>
<keyword evidence="3" id="KW-1185">Reference proteome</keyword>
<dbReference type="OrthoDB" id="5381604at2"/>
<dbReference type="InterPro" id="IPR032179">
    <property type="entry name" value="Cry22Aa_Ig-like"/>
</dbReference>
<proteinExistence type="predicted"/>
<sequence>APVITLNGNATIDLNVGDIYTEAGATATDDLDGDITANIVIAGDVVDTSIAGTYVVTYNVSDAAGNAATQVSRTVNVIPDTTAPVITLNGNATIDLNVGDIYTEAGATATDDLDGDITANIVIAGDVVDTSIAGTYVVTYNVSDAAGNAAT</sequence>
<evidence type="ECO:0000313" key="2">
    <source>
        <dbReference type="EMBL" id="TBN11858.1"/>
    </source>
</evidence>
<dbReference type="Proteomes" id="UP000292372">
    <property type="component" value="Unassembled WGS sequence"/>
</dbReference>
<name>A0A4Q9FKE6_9FLAO</name>
<feature type="non-terminal residue" evidence="2">
    <location>
        <position position="1"/>
    </location>
</feature>
<accession>A0A4Q9FKE6</accession>
<dbReference type="RefSeq" id="WP_130938486.1">
    <property type="nucleotide sequence ID" value="NZ_SIRS01000014.1"/>
</dbReference>
<dbReference type="AlphaFoldDB" id="A0A4Q9FKE6"/>
<gene>
    <name evidence="2" type="ORF">EYD46_17585</name>
</gene>
<feature type="domain" description="Pesticidal crystal protein Cry22Aa Ig-like" evidence="1">
    <location>
        <begin position="86"/>
        <end position="151"/>
    </location>
</feature>
<feature type="non-terminal residue" evidence="2">
    <location>
        <position position="151"/>
    </location>
</feature>
<protein>
    <submittedName>
        <fullName evidence="2">DUF5011 domain-containing protein</fullName>
    </submittedName>
</protein>
<evidence type="ECO:0000313" key="3">
    <source>
        <dbReference type="Proteomes" id="UP000292372"/>
    </source>
</evidence>